<evidence type="ECO:0000256" key="3">
    <source>
        <dbReference type="ARBA" id="ARBA00022989"/>
    </source>
</evidence>
<proteinExistence type="predicted"/>
<dbReference type="KEGG" id="hdo:MUK72_18865"/>
<gene>
    <name evidence="7" type="ORF">GCM10008985_26650</name>
    <name evidence="8" type="ORF">MUK72_18865</name>
</gene>
<sequence length="168" mass="17473">MEGYPTRPTRDDTSVIGARIGAQIVDSIAVALIIGVIAGVIGAIGGAIGGDAGSVIGGIGLLLGVVAGFIYFFLLEGLWDGYTVGKKLFGIKVVEEDGGQCSLSSAFVRNLLEIIDGLFYYLIGFIAMAASDKRQRIGDRLAGTMVVRETPADTDQPADTTADQATML</sequence>
<dbReference type="GeneID" id="71763955"/>
<dbReference type="AlphaFoldDB" id="A0AAV3SJD5"/>
<reference evidence="7" key="1">
    <citation type="journal article" date="2014" name="Int. J. Syst. Evol. Microbiol.">
        <title>Complete genome sequence of Corynebacterium casei LMG S-19264T (=DSM 44701T), isolated from a smear-ripened cheese.</title>
        <authorList>
            <consortium name="US DOE Joint Genome Institute (JGI-PGF)"/>
            <person name="Walter F."/>
            <person name="Albersmeier A."/>
            <person name="Kalinowski J."/>
            <person name="Ruckert C."/>
        </authorList>
    </citation>
    <scope>NUCLEOTIDE SEQUENCE</scope>
    <source>
        <strain evidence="7">JCM 12289</strain>
    </source>
</reference>
<keyword evidence="8" id="KW-0614">Plasmid</keyword>
<evidence type="ECO:0000256" key="4">
    <source>
        <dbReference type="ARBA" id="ARBA00023136"/>
    </source>
</evidence>
<keyword evidence="9" id="KW-1185">Reference proteome</keyword>
<name>A0AAV3SJD5_HALDO</name>
<evidence type="ECO:0000313" key="7">
    <source>
        <dbReference type="EMBL" id="GAA0468294.1"/>
    </source>
</evidence>
<evidence type="ECO:0000313" key="10">
    <source>
        <dbReference type="Proteomes" id="UP001500962"/>
    </source>
</evidence>
<reference evidence="8" key="2">
    <citation type="submission" date="2022-04" db="EMBL/GenBank/DDBJ databases">
        <title>Sequencing and genomic assembly of Halococcus dombrowskii.</title>
        <authorList>
            <person name="Lim S.W."/>
            <person name="MacLea K.S."/>
        </authorList>
    </citation>
    <scope>NUCLEOTIDE SEQUENCE</scope>
    <source>
        <strain evidence="8">H4</strain>
        <plasmid evidence="8">unnamed4</plasmid>
    </source>
</reference>
<evidence type="ECO:0000256" key="5">
    <source>
        <dbReference type="SAM" id="Phobius"/>
    </source>
</evidence>
<dbReference type="GO" id="GO:0016020">
    <property type="term" value="C:membrane"/>
    <property type="evidence" value="ECO:0007669"/>
    <property type="project" value="UniProtKB-SubCell"/>
</dbReference>
<keyword evidence="3 5" id="KW-1133">Transmembrane helix</keyword>
<organism evidence="7 10">
    <name type="scientific">Halococcus dombrowskii</name>
    <dbReference type="NCBI Taxonomy" id="179637"/>
    <lineage>
        <taxon>Archaea</taxon>
        <taxon>Methanobacteriati</taxon>
        <taxon>Methanobacteriota</taxon>
        <taxon>Stenosarchaea group</taxon>
        <taxon>Halobacteria</taxon>
        <taxon>Halobacteriales</taxon>
        <taxon>Halococcaceae</taxon>
        <taxon>Halococcus</taxon>
    </lineage>
</organism>
<keyword evidence="4 5" id="KW-0472">Membrane</keyword>
<protein>
    <submittedName>
        <fullName evidence="8">RDD family protein</fullName>
    </submittedName>
</protein>
<geneLocation type="plasmid" evidence="8 9">
    <name>unnamed4</name>
</geneLocation>
<evidence type="ECO:0000259" key="6">
    <source>
        <dbReference type="Pfam" id="PF06271"/>
    </source>
</evidence>
<evidence type="ECO:0000256" key="1">
    <source>
        <dbReference type="ARBA" id="ARBA00004141"/>
    </source>
</evidence>
<dbReference type="Proteomes" id="UP000830542">
    <property type="component" value="Plasmid unnamed4"/>
</dbReference>
<dbReference type="EMBL" id="CP095009">
    <property type="protein sequence ID" value="UOO97526.1"/>
    <property type="molecule type" value="Genomic_DNA"/>
</dbReference>
<evidence type="ECO:0000313" key="8">
    <source>
        <dbReference type="EMBL" id="UOO97526.1"/>
    </source>
</evidence>
<feature type="transmembrane region" description="Helical" evidence="5">
    <location>
        <begin position="55"/>
        <end position="74"/>
    </location>
</feature>
<dbReference type="InterPro" id="IPR010432">
    <property type="entry name" value="RDD"/>
</dbReference>
<dbReference type="PANTHER" id="PTHR38480">
    <property type="entry name" value="SLR0254 PROTEIN"/>
    <property type="match status" value="1"/>
</dbReference>
<dbReference type="Proteomes" id="UP001500962">
    <property type="component" value="Unassembled WGS sequence"/>
</dbReference>
<feature type="transmembrane region" description="Helical" evidence="5">
    <location>
        <begin position="111"/>
        <end position="130"/>
    </location>
</feature>
<dbReference type="RefSeq" id="WP_004051344.1">
    <property type="nucleotide sequence ID" value="NZ_BAAADN010000042.1"/>
</dbReference>
<evidence type="ECO:0000313" key="9">
    <source>
        <dbReference type="Proteomes" id="UP000830542"/>
    </source>
</evidence>
<dbReference type="EMBL" id="BAAADN010000042">
    <property type="protein sequence ID" value="GAA0468294.1"/>
    <property type="molecule type" value="Genomic_DNA"/>
</dbReference>
<comment type="subcellular location">
    <subcellularLocation>
        <location evidence="1">Membrane</location>
        <topology evidence="1">Multi-pass membrane protein</topology>
    </subcellularLocation>
</comment>
<evidence type="ECO:0000256" key="2">
    <source>
        <dbReference type="ARBA" id="ARBA00022692"/>
    </source>
</evidence>
<keyword evidence="2 5" id="KW-0812">Transmembrane</keyword>
<reference evidence="7" key="3">
    <citation type="submission" date="2023-12" db="EMBL/GenBank/DDBJ databases">
        <authorList>
            <person name="Sun Q."/>
            <person name="Inoue M."/>
        </authorList>
    </citation>
    <scope>NUCLEOTIDE SEQUENCE</scope>
    <source>
        <strain evidence="7">JCM 12289</strain>
    </source>
</reference>
<accession>A0AAV3SJD5</accession>
<dbReference type="PANTHER" id="PTHR38480:SF1">
    <property type="entry name" value="SLR0254 PROTEIN"/>
    <property type="match status" value="1"/>
</dbReference>
<feature type="transmembrane region" description="Helical" evidence="5">
    <location>
        <begin position="28"/>
        <end position="48"/>
    </location>
</feature>
<dbReference type="Pfam" id="PF06271">
    <property type="entry name" value="RDD"/>
    <property type="match status" value="1"/>
</dbReference>
<feature type="domain" description="RDD" evidence="6">
    <location>
        <begin position="16"/>
        <end position="143"/>
    </location>
</feature>